<dbReference type="RefSeq" id="XP_009175640.1">
    <property type="nucleotide sequence ID" value="XM_009177376.1"/>
</dbReference>
<keyword evidence="4" id="KW-0904">Protein phosphatase</keyword>
<organism evidence="10 11">
    <name type="scientific">Opisthorchis viverrini</name>
    <name type="common">Southeast Asian liver fluke</name>
    <dbReference type="NCBI Taxonomy" id="6198"/>
    <lineage>
        <taxon>Eukaryota</taxon>
        <taxon>Metazoa</taxon>
        <taxon>Spiralia</taxon>
        <taxon>Lophotrochozoa</taxon>
        <taxon>Platyhelminthes</taxon>
        <taxon>Trematoda</taxon>
        <taxon>Digenea</taxon>
        <taxon>Opisthorchiida</taxon>
        <taxon>Opisthorchiata</taxon>
        <taxon>Opisthorchiidae</taxon>
        <taxon>Opisthorchis</taxon>
    </lineage>
</organism>
<evidence type="ECO:0000256" key="4">
    <source>
        <dbReference type="ARBA" id="ARBA00022912"/>
    </source>
</evidence>
<feature type="region of interest" description="Disordered" evidence="5">
    <location>
        <begin position="875"/>
        <end position="916"/>
    </location>
</feature>
<dbReference type="SUPFAM" id="SSF52799">
    <property type="entry name" value="(Phosphotyrosine protein) phosphatases II"/>
    <property type="match status" value="1"/>
</dbReference>
<dbReference type="PRINTS" id="PR01764">
    <property type="entry name" value="MAPKPHPHTASE"/>
</dbReference>
<dbReference type="EC" id="3.1.3.48" evidence="2"/>
<dbReference type="InterPro" id="IPR029021">
    <property type="entry name" value="Prot-tyrosine_phosphatase-like"/>
</dbReference>
<keyword evidence="6" id="KW-0812">Transmembrane</keyword>
<dbReference type="EMBL" id="KL597038">
    <property type="protein sequence ID" value="KER20626.1"/>
    <property type="molecule type" value="Genomic_DNA"/>
</dbReference>
<evidence type="ECO:0000259" key="7">
    <source>
        <dbReference type="PROSITE" id="PS50054"/>
    </source>
</evidence>
<dbReference type="SMART" id="SM00195">
    <property type="entry name" value="DSPc"/>
    <property type="match status" value="1"/>
</dbReference>
<dbReference type="PROSITE" id="PS50056">
    <property type="entry name" value="TYR_PHOSPHATASE_2"/>
    <property type="match status" value="1"/>
</dbReference>
<sequence length="916" mass="99918">MPHKREIRWCSNSPLGPSEREFTDRKVRGSNPTSATRLPLSGPGQPGSIPALVLPSGGMLMDESSLQSTVQLVDPGCLAERIRMDQSFILLDVRSFVDYNTNHITQAVNIGGNRGFRRKFLQLMVCSMFTILYAVLVFQVPIDVFIQRLMGLPHDTDALHATPVVVYDHCLDDLRNLSPDCFLHSVLGQLSKKFCSIFLLKGGFLTFHALYPELCWESPKRLAGEDVAEYHHSDCDLEHILASCEETVPSTALVSSSSVAESSDIFRSSASFTPMTATPQLTQSTHMSKSVKRASGIHSGYQKETSFPGLSSSDSPRPSPILPHLVLGSQLDALSAAVCHQYGITHVINVSVDGSAPPHIPVENFYRIAVNDNYTDRMRPYFEQAFQFIDQVKANRGRVLVHCSAGISRSPTLAIAYLMYTCRISLRKAYSIIKNGRATIAPNFNFLGQLVEFERELFPASEPSSGEPHAVLSSLDVESTIPATLALVADKIDSPTASTPTTATCVRPIVRRPSFVVASRSSLSPKHSMMKKRDRPTYLSLEAPGCSTTSRTYLPGNNLDISPTEGKRSRVSCLTTFSRGSASLLPSPCTVLSRLELSSPSDVYSHSVVSAQQLAFPATSDHNCKRKPYDITTALFIHPSTSLDKLYFEPCSVSDYHHPRRDRLLRSVTSLPVPPRRPTLLAERRLSSQASAPTTPQSSSIDCPLLPIPRPLHPKNEATAFSRPTSTNPTIPLPVSFAHNESASLLTKQKAKVDSSSSTEAPGRVLSSTYCDIRPPGFTDTRSCSVDSLCRTSTRKLLFCSARSNSASGRGSRVSFSAPAGPTNTPISPFMTPNLRNSVSAGQDVSWSSLYPGATPLLTVRRARGPLRPTAFESCRQEQQQLFHQSSSSSSSNLSCSSTGPNPTHNGSHFNPYPVS</sequence>
<keyword evidence="11" id="KW-1185">Reference proteome</keyword>
<keyword evidence="3" id="KW-0378">Hydrolase</keyword>
<dbReference type="GO" id="GO:0008330">
    <property type="term" value="F:protein tyrosine/threonine phosphatase activity"/>
    <property type="evidence" value="ECO:0007669"/>
    <property type="project" value="TreeGrafter"/>
</dbReference>
<evidence type="ECO:0000256" key="5">
    <source>
        <dbReference type="SAM" id="MobiDB-lite"/>
    </source>
</evidence>
<proteinExistence type="inferred from homology"/>
<evidence type="ECO:0000313" key="11">
    <source>
        <dbReference type="Proteomes" id="UP000054324"/>
    </source>
</evidence>
<evidence type="ECO:0000259" key="8">
    <source>
        <dbReference type="PROSITE" id="PS50056"/>
    </source>
</evidence>
<dbReference type="Proteomes" id="UP000054324">
    <property type="component" value="Unassembled WGS sequence"/>
</dbReference>
<dbReference type="PANTHER" id="PTHR10159:SF533">
    <property type="entry name" value="TYROSINE-PROTEIN PHOSPHATASE VHP-1"/>
    <property type="match status" value="1"/>
</dbReference>
<feature type="transmembrane region" description="Helical" evidence="6">
    <location>
        <begin position="120"/>
        <end position="140"/>
    </location>
</feature>
<protein>
    <recommendedName>
        <fullName evidence="2">protein-tyrosine-phosphatase</fullName>
        <ecNumber evidence="2">3.1.3.48</ecNumber>
    </recommendedName>
</protein>
<dbReference type="Pfam" id="PF00581">
    <property type="entry name" value="Rhodanese"/>
    <property type="match status" value="1"/>
</dbReference>
<dbReference type="OrthoDB" id="426001at2759"/>
<evidence type="ECO:0000256" key="1">
    <source>
        <dbReference type="ARBA" id="ARBA00008601"/>
    </source>
</evidence>
<dbReference type="SUPFAM" id="SSF52821">
    <property type="entry name" value="Rhodanese/Cell cycle control phosphatase"/>
    <property type="match status" value="1"/>
</dbReference>
<dbReference type="GO" id="GO:0033550">
    <property type="term" value="F:MAP kinase tyrosine phosphatase activity"/>
    <property type="evidence" value="ECO:0007669"/>
    <property type="project" value="TreeGrafter"/>
</dbReference>
<dbReference type="PANTHER" id="PTHR10159">
    <property type="entry name" value="DUAL SPECIFICITY PROTEIN PHOSPHATASE"/>
    <property type="match status" value="1"/>
</dbReference>
<reference evidence="10 11" key="1">
    <citation type="submission" date="2013-11" db="EMBL/GenBank/DDBJ databases">
        <title>Opisthorchis viverrini - life in the bile duct.</title>
        <authorList>
            <person name="Young N.D."/>
            <person name="Nagarajan N."/>
            <person name="Lin S.J."/>
            <person name="Korhonen P.K."/>
            <person name="Jex A.R."/>
            <person name="Hall R.S."/>
            <person name="Safavi-Hemami H."/>
            <person name="Kaewkong W."/>
            <person name="Bertrand D."/>
            <person name="Gao S."/>
            <person name="Seet Q."/>
            <person name="Wongkham S."/>
            <person name="Teh B.T."/>
            <person name="Wongkham C."/>
            <person name="Intapan P.M."/>
            <person name="Maleewong W."/>
            <person name="Yang X."/>
            <person name="Hu M."/>
            <person name="Wang Z."/>
            <person name="Hofmann A."/>
            <person name="Sternberg P.W."/>
            <person name="Tan P."/>
            <person name="Wang J."/>
            <person name="Gasser R.B."/>
        </authorList>
    </citation>
    <scope>NUCLEOTIDE SEQUENCE [LARGE SCALE GENOMIC DNA]</scope>
</reference>
<dbReference type="STRING" id="6198.A0A074Z0R2"/>
<dbReference type="GO" id="GO:0043409">
    <property type="term" value="P:negative regulation of MAPK cascade"/>
    <property type="evidence" value="ECO:0007669"/>
    <property type="project" value="TreeGrafter"/>
</dbReference>
<keyword evidence="6" id="KW-1133">Transmembrane helix</keyword>
<dbReference type="Gene3D" id="3.40.250.10">
    <property type="entry name" value="Rhodanese-like domain"/>
    <property type="match status" value="1"/>
</dbReference>
<dbReference type="InterPro" id="IPR036873">
    <property type="entry name" value="Rhodanese-like_dom_sf"/>
</dbReference>
<evidence type="ECO:0000313" key="10">
    <source>
        <dbReference type="EMBL" id="KER20626.1"/>
    </source>
</evidence>
<dbReference type="GeneID" id="20329442"/>
<dbReference type="AlphaFoldDB" id="A0A074Z0R2"/>
<keyword evidence="6" id="KW-0472">Membrane</keyword>
<dbReference type="GO" id="GO:0005737">
    <property type="term" value="C:cytoplasm"/>
    <property type="evidence" value="ECO:0007669"/>
    <property type="project" value="TreeGrafter"/>
</dbReference>
<gene>
    <name evidence="10" type="ORF">T265_15277</name>
</gene>
<feature type="region of interest" description="Disordered" evidence="5">
    <location>
        <begin position="667"/>
        <end position="703"/>
    </location>
</feature>
<evidence type="ECO:0000256" key="3">
    <source>
        <dbReference type="ARBA" id="ARBA00022801"/>
    </source>
</evidence>
<accession>A0A074Z0R2</accession>
<name>A0A074Z0R2_OPIVI</name>
<dbReference type="CTD" id="20329442"/>
<dbReference type="KEGG" id="ovi:T265_15277"/>
<evidence type="ECO:0000259" key="9">
    <source>
        <dbReference type="PROSITE" id="PS50206"/>
    </source>
</evidence>
<feature type="compositionally biased region" description="Polar residues" evidence="5">
    <location>
        <begin position="687"/>
        <end position="701"/>
    </location>
</feature>
<feature type="domain" description="Tyrosine specific protein phosphatases" evidence="8">
    <location>
        <begin position="386"/>
        <end position="437"/>
    </location>
</feature>
<feature type="domain" description="Rhodanese" evidence="9">
    <location>
        <begin position="84"/>
        <end position="216"/>
    </location>
</feature>
<dbReference type="InterPro" id="IPR008343">
    <property type="entry name" value="MKP"/>
</dbReference>
<feature type="compositionally biased region" description="Polar residues" evidence="5">
    <location>
        <begin position="899"/>
        <end position="909"/>
    </location>
</feature>
<evidence type="ECO:0000256" key="2">
    <source>
        <dbReference type="ARBA" id="ARBA00013064"/>
    </source>
</evidence>
<dbReference type="PROSITE" id="PS50054">
    <property type="entry name" value="TYR_PHOSPHATASE_DUAL"/>
    <property type="match status" value="1"/>
</dbReference>
<feature type="compositionally biased region" description="Basic and acidic residues" evidence="5">
    <location>
        <begin position="18"/>
        <end position="27"/>
    </location>
</feature>
<dbReference type="GO" id="GO:0017017">
    <property type="term" value="F:MAP kinase tyrosine/serine/threonine phosphatase activity"/>
    <property type="evidence" value="ECO:0007669"/>
    <property type="project" value="InterPro"/>
</dbReference>
<dbReference type="PROSITE" id="PS00383">
    <property type="entry name" value="TYR_PHOSPHATASE_1"/>
    <property type="match status" value="1"/>
</dbReference>
<comment type="similarity">
    <text evidence="1">Belongs to the protein-tyrosine phosphatase family. Non-receptor class dual specificity subfamily.</text>
</comment>
<feature type="region of interest" description="Disordered" evidence="5">
    <location>
        <begin position="1"/>
        <end position="45"/>
    </location>
</feature>
<dbReference type="InterPro" id="IPR016130">
    <property type="entry name" value="Tyr_Pase_AS"/>
</dbReference>
<feature type="domain" description="Tyrosine-protein phosphatase" evidence="7">
    <location>
        <begin position="317"/>
        <end position="459"/>
    </location>
</feature>
<evidence type="ECO:0000256" key="6">
    <source>
        <dbReference type="SAM" id="Phobius"/>
    </source>
</evidence>
<dbReference type="Pfam" id="PF00782">
    <property type="entry name" value="DSPc"/>
    <property type="match status" value="1"/>
</dbReference>
<feature type="compositionally biased region" description="Low complexity" evidence="5">
    <location>
        <begin position="886"/>
        <end position="898"/>
    </location>
</feature>
<dbReference type="InterPro" id="IPR000387">
    <property type="entry name" value="Tyr_Pase_dom"/>
</dbReference>
<dbReference type="Gene3D" id="3.90.190.10">
    <property type="entry name" value="Protein tyrosine phosphatase superfamily"/>
    <property type="match status" value="1"/>
</dbReference>
<dbReference type="PROSITE" id="PS50206">
    <property type="entry name" value="RHODANESE_3"/>
    <property type="match status" value="1"/>
</dbReference>
<dbReference type="InterPro" id="IPR001763">
    <property type="entry name" value="Rhodanese-like_dom"/>
</dbReference>
<dbReference type="InterPro" id="IPR000340">
    <property type="entry name" value="Dual-sp_phosphatase_cat-dom"/>
</dbReference>
<dbReference type="InterPro" id="IPR020422">
    <property type="entry name" value="TYR_PHOSPHATASE_DUAL_dom"/>
</dbReference>